<proteinExistence type="predicted"/>
<accession>N1PT15</accession>
<reference evidence="2 3" key="2">
    <citation type="journal article" date="2012" name="PLoS Pathog.">
        <title>Diverse lifestyles and strategies of plant pathogenesis encoded in the genomes of eighteen Dothideomycetes fungi.</title>
        <authorList>
            <person name="Ohm R.A."/>
            <person name="Feau N."/>
            <person name="Henrissat B."/>
            <person name="Schoch C.L."/>
            <person name="Horwitz B.A."/>
            <person name="Barry K.W."/>
            <person name="Condon B.J."/>
            <person name="Copeland A.C."/>
            <person name="Dhillon B."/>
            <person name="Glaser F."/>
            <person name="Hesse C.N."/>
            <person name="Kosti I."/>
            <person name="LaButti K."/>
            <person name="Lindquist E.A."/>
            <person name="Lucas S."/>
            <person name="Salamov A.A."/>
            <person name="Bradshaw R.E."/>
            <person name="Ciuffetti L."/>
            <person name="Hamelin R.C."/>
            <person name="Kema G.H.J."/>
            <person name="Lawrence C."/>
            <person name="Scott J.A."/>
            <person name="Spatafora J.W."/>
            <person name="Turgeon B.G."/>
            <person name="de Wit P.J.G.M."/>
            <person name="Zhong S."/>
            <person name="Goodwin S.B."/>
            <person name="Grigoriev I.V."/>
        </authorList>
    </citation>
    <scope>NUCLEOTIDE SEQUENCE [LARGE SCALE GENOMIC DNA]</scope>
    <source>
        <strain evidence="3">NZE10 / CBS 128990</strain>
    </source>
</reference>
<dbReference type="HOGENOM" id="CLU_100635_1_0_1"/>
<evidence type="ECO:0000313" key="2">
    <source>
        <dbReference type="EMBL" id="EME45510.1"/>
    </source>
</evidence>
<keyword evidence="1" id="KW-0732">Signal</keyword>
<evidence type="ECO:0000256" key="1">
    <source>
        <dbReference type="SAM" id="SignalP"/>
    </source>
</evidence>
<feature type="signal peptide" evidence="1">
    <location>
        <begin position="1"/>
        <end position="19"/>
    </location>
</feature>
<name>N1PT15_DOTSN</name>
<feature type="chain" id="PRO_5004110117" evidence="1">
    <location>
        <begin position="20"/>
        <end position="182"/>
    </location>
</feature>
<sequence>MEFQALLMSVVSLFALTNASPIHSQHQHRSTNDLGQVYAYGADLSGVPLFVNDAVMYVSNLSQSDNSSTFVSFAQDNETHLIATPVSTDASVDWTASYLAINTTAGAHGSVILTNASDSAALTTTGFLLYGSQMAWLSPAGILKTSWYTMPTDAKDVWSLNWMADGNPYDIDGAEVIVLRTK</sequence>
<dbReference type="Proteomes" id="UP000016933">
    <property type="component" value="Unassembled WGS sequence"/>
</dbReference>
<dbReference type="AlphaFoldDB" id="N1PT15"/>
<dbReference type="OrthoDB" id="5230873at2759"/>
<protein>
    <submittedName>
        <fullName evidence="2">Uncharacterized protein</fullName>
    </submittedName>
</protein>
<dbReference type="EMBL" id="KB446538">
    <property type="protein sequence ID" value="EME45510.1"/>
    <property type="molecule type" value="Genomic_DNA"/>
</dbReference>
<keyword evidence="3" id="KW-1185">Reference proteome</keyword>
<dbReference type="OMA" id="CCSALIA"/>
<dbReference type="eggNOG" id="ENOG502R1BJ">
    <property type="taxonomic scope" value="Eukaryota"/>
</dbReference>
<gene>
    <name evidence="2" type="ORF">DOTSEDRAFT_52766</name>
</gene>
<evidence type="ECO:0000313" key="3">
    <source>
        <dbReference type="Proteomes" id="UP000016933"/>
    </source>
</evidence>
<organism evidence="2 3">
    <name type="scientific">Dothistroma septosporum (strain NZE10 / CBS 128990)</name>
    <name type="common">Red band needle blight fungus</name>
    <name type="synonym">Mycosphaerella pini</name>
    <dbReference type="NCBI Taxonomy" id="675120"/>
    <lineage>
        <taxon>Eukaryota</taxon>
        <taxon>Fungi</taxon>
        <taxon>Dikarya</taxon>
        <taxon>Ascomycota</taxon>
        <taxon>Pezizomycotina</taxon>
        <taxon>Dothideomycetes</taxon>
        <taxon>Dothideomycetidae</taxon>
        <taxon>Mycosphaerellales</taxon>
        <taxon>Mycosphaerellaceae</taxon>
        <taxon>Dothistroma</taxon>
    </lineage>
</organism>
<reference evidence="3" key="1">
    <citation type="journal article" date="2012" name="PLoS Genet.">
        <title>The genomes of the fungal plant pathogens Cladosporium fulvum and Dothistroma septosporum reveal adaptation to different hosts and lifestyles but also signatures of common ancestry.</title>
        <authorList>
            <person name="de Wit P.J.G.M."/>
            <person name="van der Burgt A."/>
            <person name="Oekmen B."/>
            <person name="Stergiopoulos I."/>
            <person name="Abd-Elsalam K.A."/>
            <person name="Aerts A.L."/>
            <person name="Bahkali A.H."/>
            <person name="Beenen H.G."/>
            <person name="Chettri P."/>
            <person name="Cox M.P."/>
            <person name="Datema E."/>
            <person name="de Vries R.P."/>
            <person name="Dhillon B."/>
            <person name="Ganley A.R."/>
            <person name="Griffiths S.A."/>
            <person name="Guo Y."/>
            <person name="Hamelin R.C."/>
            <person name="Henrissat B."/>
            <person name="Kabir M.S."/>
            <person name="Jashni M.K."/>
            <person name="Kema G."/>
            <person name="Klaubauf S."/>
            <person name="Lapidus A."/>
            <person name="Levasseur A."/>
            <person name="Lindquist E."/>
            <person name="Mehrabi R."/>
            <person name="Ohm R.A."/>
            <person name="Owen T.J."/>
            <person name="Salamov A."/>
            <person name="Schwelm A."/>
            <person name="Schijlen E."/>
            <person name="Sun H."/>
            <person name="van den Burg H.A."/>
            <person name="van Ham R.C.H.J."/>
            <person name="Zhang S."/>
            <person name="Goodwin S.B."/>
            <person name="Grigoriev I.V."/>
            <person name="Collemare J."/>
            <person name="Bradshaw R.E."/>
        </authorList>
    </citation>
    <scope>NUCLEOTIDE SEQUENCE [LARGE SCALE GENOMIC DNA]</scope>
    <source>
        <strain evidence="3">NZE10 / CBS 128990</strain>
    </source>
</reference>